<dbReference type="KEGG" id="dge:Dgeo_1889"/>
<dbReference type="eggNOG" id="COG0563">
    <property type="taxonomic scope" value="Bacteria"/>
</dbReference>
<dbReference type="InterPro" id="IPR052922">
    <property type="entry name" value="Cytidylate_Kinase-2"/>
</dbReference>
<dbReference type="SUPFAM" id="SSF52540">
    <property type="entry name" value="P-loop containing nucleoside triphosphate hydrolases"/>
    <property type="match status" value="1"/>
</dbReference>
<protein>
    <submittedName>
        <fullName evidence="1">DNA topology modulation protein FlaR-related protein</fullName>
    </submittedName>
</protein>
<reference evidence="1" key="1">
    <citation type="submission" date="2006-04" db="EMBL/GenBank/DDBJ databases">
        <title>Complete sequence of chromosome of Deinococcus geothermalis DSM 11300.</title>
        <authorList>
            <consortium name="US DOE Joint Genome Institute"/>
            <person name="Copeland A."/>
            <person name="Lucas S."/>
            <person name="Lapidus A."/>
            <person name="Barry K."/>
            <person name="Detter J.C."/>
            <person name="Glavina del Rio T."/>
            <person name="Hammon N."/>
            <person name="Israni S."/>
            <person name="Dalin E."/>
            <person name="Tice H."/>
            <person name="Pitluck S."/>
            <person name="Brettin T."/>
            <person name="Bruce D."/>
            <person name="Han C."/>
            <person name="Tapia R."/>
            <person name="Saunders E."/>
            <person name="Gilna P."/>
            <person name="Schmutz J."/>
            <person name="Larimer F."/>
            <person name="Land M."/>
            <person name="Hauser L."/>
            <person name="Kyrpides N."/>
            <person name="Kim E."/>
            <person name="Daly M.J."/>
            <person name="Fredrickson J.K."/>
            <person name="Makarova K.S."/>
            <person name="Gaidamakova E.K."/>
            <person name="Zhai M."/>
            <person name="Richardson P."/>
        </authorList>
    </citation>
    <scope>NUCLEOTIDE SEQUENCE</scope>
    <source>
        <strain evidence="1">DSM 11300</strain>
    </source>
</reference>
<keyword evidence="2" id="KW-1185">Reference proteome</keyword>
<dbReference type="EMBL" id="CP000359">
    <property type="protein sequence ID" value="ABF46184.1"/>
    <property type="molecule type" value="Genomic_DNA"/>
</dbReference>
<dbReference type="Gene3D" id="3.40.50.300">
    <property type="entry name" value="P-loop containing nucleotide triphosphate hydrolases"/>
    <property type="match status" value="1"/>
</dbReference>
<dbReference type="AlphaFoldDB" id="Q1IX50"/>
<organism evidence="1 2">
    <name type="scientific">Deinococcus geothermalis (strain DSM 11300 / CIP 105573 / AG-3a)</name>
    <dbReference type="NCBI Taxonomy" id="319795"/>
    <lineage>
        <taxon>Bacteria</taxon>
        <taxon>Thermotogati</taxon>
        <taxon>Deinococcota</taxon>
        <taxon>Deinococci</taxon>
        <taxon>Deinococcales</taxon>
        <taxon>Deinococcaceae</taxon>
        <taxon>Deinococcus</taxon>
    </lineage>
</organism>
<dbReference type="Proteomes" id="UP000002431">
    <property type="component" value="Chromosome"/>
</dbReference>
<evidence type="ECO:0000313" key="1">
    <source>
        <dbReference type="EMBL" id="ABF46184.1"/>
    </source>
</evidence>
<evidence type="ECO:0000313" key="2">
    <source>
        <dbReference type="Proteomes" id="UP000002431"/>
    </source>
</evidence>
<dbReference type="STRING" id="319795.Dgeo_1889"/>
<name>Q1IX50_DEIGD</name>
<proteinExistence type="predicted"/>
<dbReference type="PANTHER" id="PTHR37816">
    <property type="entry name" value="YALI0E33011P"/>
    <property type="match status" value="1"/>
</dbReference>
<dbReference type="RefSeq" id="WP_011531011.1">
    <property type="nucleotide sequence ID" value="NC_008025.1"/>
</dbReference>
<dbReference type="PANTHER" id="PTHR37816:SF1">
    <property type="entry name" value="TOXIN"/>
    <property type="match status" value="1"/>
</dbReference>
<accession>Q1IX50</accession>
<dbReference type="InterPro" id="IPR027417">
    <property type="entry name" value="P-loop_NTPase"/>
</dbReference>
<dbReference type="HOGENOM" id="CLU_092618_0_1_0"/>
<gene>
    <name evidence="1" type="ordered locus">Dgeo_1889</name>
</gene>
<sequence>MQRVLVIGSPGAGKSTFAKTLAARTGLPLTHLDELYWDPGWKPRARERWLSCLSDALAGERWILDGNFSSTLLERAYRADTVFFLRPPRSRCLWRAFWRERLGRYPHGDHPPKWPSRALLQDIWQFSPQAEWQLAQLRTVPGLRLVVLRNDREVAAELTRWAR</sequence>